<dbReference type="HOGENOM" id="CLU_1315736_0_0_1"/>
<gene>
    <name evidence="2" type="ORF">NAPIS_ORF00369</name>
</gene>
<feature type="signal peptide" evidence="1">
    <location>
        <begin position="1"/>
        <end position="15"/>
    </location>
</feature>
<organism evidence="2 3">
    <name type="scientific">Vairimorpha apis BRL 01</name>
    <dbReference type="NCBI Taxonomy" id="1037528"/>
    <lineage>
        <taxon>Eukaryota</taxon>
        <taxon>Fungi</taxon>
        <taxon>Fungi incertae sedis</taxon>
        <taxon>Microsporidia</taxon>
        <taxon>Nosematidae</taxon>
        <taxon>Vairimorpha</taxon>
    </lineage>
</organism>
<evidence type="ECO:0000256" key="1">
    <source>
        <dbReference type="SAM" id="SignalP"/>
    </source>
</evidence>
<dbReference type="EMBL" id="KE647034">
    <property type="protein sequence ID" value="EQB62054.1"/>
    <property type="molecule type" value="Genomic_DNA"/>
</dbReference>
<dbReference type="Proteomes" id="UP000053780">
    <property type="component" value="Unassembled WGS sequence"/>
</dbReference>
<evidence type="ECO:0000313" key="2">
    <source>
        <dbReference type="EMBL" id="EQB62054.1"/>
    </source>
</evidence>
<evidence type="ECO:0000313" key="3">
    <source>
        <dbReference type="Proteomes" id="UP000053780"/>
    </source>
</evidence>
<sequence>MNLLTLLTILYTIYTSPNPSKTSPNLLKTSPNLLKNQQDLTTTLNNILLPKRSDLNEKPDVSKICITTLNKLKDNITNLCNTKYREELVNYITKNIQSFESCDKIFVSDIMNKVCENFNETWNKNRKDLEIISMLVLVKFERKKLLLKKQLEEKLYSEEKRLKVDEKKDKLNIEEGKLNTEIDECKLTKEEENVNIRDNSTTETRMFKY</sequence>
<protein>
    <submittedName>
        <fullName evidence="2">Uncharacterized protein</fullName>
    </submittedName>
</protein>
<name>T0LCM2_9MICR</name>
<dbReference type="VEuPathDB" id="MicrosporidiaDB:NAPIS_ORF00369"/>
<keyword evidence="3" id="KW-1185">Reference proteome</keyword>
<keyword evidence="1" id="KW-0732">Signal</keyword>
<accession>T0LCM2</accession>
<reference evidence="2 3" key="1">
    <citation type="journal article" date="2013" name="BMC Genomics">
        <title>Genome sequencing and comparative genomics of honey bee microsporidia, Nosema apis reveal novel insights into host-parasite interactions.</title>
        <authorList>
            <person name="Chen Yp."/>
            <person name="Pettis J.S."/>
            <person name="Zhao Y."/>
            <person name="Liu X."/>
            <person name="Tallon L.J."/>
            <person name="Sadzewicz L.D."/>
            <person name="Li R."/>
            <person name="Zheng H."/>
            <person name="Huang S."/>
            <person name="Zhang X."/>
            <person name="Hamilton M.C."/>
            <person name="Pernal S.F."/>
            <person name="Melathopoulos A.P."/>
            <person name="Yan X."/>
            <person name="Evans J.D."/>
        </authorList>
    </citation>
    <scope>NUCLEOTIDE SEQUENCE [LARGE SCALE GENOMIC DNA]</scope>
    <source>
        <strain evidence="2 3">BRL 01</strain>
    </source>
</reference>
<dbReference type="AlphaFoldDB" id="T0LCM2"/>
<proteinExistence type="predicted"/>
<feature type="chain" id="PRO_5013107862" evidence="1">
    <location>
        <begin position="16"/>
        <end position="209"/>
    </location>
</feature>